<evidence type="ECO:0000313" key="2">
    <source>
        <dbReference type="Proteomes" id="UP001482620"/>
    </source>
</evidence>
<protein>
    <submittedName>
        <fullName evidence="1">Uncharacterized protein</fullName>
    </submittedName>
</protein>
<comment type="caution">
    <text evidence="1">The sequence shown here is derived from an EMBL/GenBank/DDBJ whole genome shotgun (WGS) entry which is preliminary data.</text>
</comment>
<dbReference type="Proteomes" id="UP001482620">
    <property type="component" value="Unassembled WGS sequence"/>
</dbReference>
<proteinExistence type="predicted"/>
<accession>A0ABV0TQ17</accession>
<organism evidence="1 2">
    <name type="scientific">Ilyodon furcidens</name>
    <name type="common">goldbreast splitfin</name>
    <dbReference type="NCBI Taxonomy" id="33524"/>
    <lineage>
        <taxon>Eukaryota</taxon>
        <taxon>Metazoa</taxon>
        <taxon>Chordata</taxon>
        <taxon>Craniata</taxon>
        <taxon>Vertebrata</taxon>
        <taxon>Euteleostomi</taxon>
        <taxon>Actinopterygii</taxon>
        <taxon>Neopterygii</taxon>
        <taxon>Teleostei</taxon>
        <taxon>Neoteleostei</taxon>
        <taxon>Acanthomorphata</taxon>
        <taxon>Ovalentaria</taxon>
        <taxon>Atherinomorphae</taxon>
        <taxon>Cyprinodontiformes</taxon>
        <taxon>Goodeidae</taxon>
        <taxon>Ilyodon</taxon>
    </lineage>
</organism>
<name>A0ABV0TQ17_9TELE</name>
<reference evidence="1 2" key="1">
    <citation type="submission" date="2021-06" db="EMBL/GenBank/DDBJ databases">
        <authorList>
            <person name="Palmer J.M."/>
        </authorList>
    </citation>
    <scope>NUCLEOTIDE SEQUENCE [LARGE SCALE GENOMIC DNA]</scope>
    <source>
        <strain evidence="2">if_2019</strain>
        <tissue evidence="1">Muscle</tissue>
    </source>
</reference>
<keyword evidence="2" id="KW-1185">Reference proteome</keyword>
<dbReference type="EMBL" id="JAHRIQ010037629">
    <property type="protein sequence ID" value="MEQ2233693.1"/>
    <property type="molecule type" value="Genomic_DNA"/>
</dbReference>
<gene>
    <name evidence="1" type="ORF">ILYODFUR_024333</name>
</gene>
<evidence type="ECO:0000313" key="1">
    <source>
        <dbReference type="EMBL" id="MEQ2233693.1"/>
    </source>
</evidence>
<sequence>MRSFIARGSLLEDVAARCRLYTFENSSSGRWRLQMRYCFPHQLRITSANSSITDLSSTMLLNLTMEAMILAQSIIHLL</sequence>